<accession>A0A2V2ZUZ2</accession>
<dbReference type="PANTHER" id="PTHR21040">
    <property type="entry name" value="BCDNA.GH04120"/>
    <property type="match status" value="1"/>
</dbReference>
<dbReference type="EMBL" id="QGTW01000006">
    <property type="protein sequence ID" value="PWW28241.1"/>
    <property type="molecule type" value="Genomic_DNA"/>
</dbReference>
<dbReference type="AlphaFoldDB" id="A0A2V2ZUZ2"/>
<dbReference type="Gene3D" id="3.20.20.80">
    <property type="entry name" value="Glycosidases"/>
    <property type="match status" value="1"/>
</dbReference>
<evidence type="ECO:0000256" key="1">
    <source>
        <dbReference type="ARBA" id="ARBA00006285"/>
    </source>
</evidence>
<dbReference type="InterPro" id="IPR017853">
    <property type="entry name" value="GH"/>
</dbReference>
<evidence type="ECO:0000256" key="2">
    <source>
        <dbReference type="ARBA" id="ARBA00022801"/>
    </source>
</evidence>
<dbReference type="CDD" id="cd06565">
    <property type="entry name" value="GH20_GcnA-like"/>
    <property type="match status" value="1"/>
</dbReference>
<dbReference type="OrthoDB" id="383771at2"/>
<gene>
    <name evidence="6" type="ORF">DFO73_10656</name>
</gene>
<evidence type="ECO:0000313" key="6">
    <source>
        <dbReference type="EMBL" id="PWW28241.1"/>
    </source>
</evidence>
<dbReference type="InterPro" id="IPR041063">
    <property type="entry name" value="Glyco_H_20C_C"/>
</dbReference>
<dbReference type="Gene3D" id="1.20.120.670">
    <property type="entry name" value="N-acetyl-b-d-glucoasminidase"/>
    <property type="match status" value="1"/>
</dbReference>
<name>A0A2V2ZUZ2_9BACI</name>
<evidence type="ECO:0000313" key="7">
    <source>
        <dbReference type="Proteomes" id="UP000247150"/>
    </source>
</evidence>
<dbReference type="Proteomes" id="UP000247150">
    <property type="component" value="Unassembled WGS sequence"/>
</dbReference>
<comment type="caution">
    <text evidence="6">The sequence shown here is derived from an EMBL/GenBank/DDBJ whole genome shotgun (WGS) entry which is preliminary data.</text>
</comment>
<keyword evidence="3" id="KW-0175">Coiled coil</keyword>
<dbReference type="GO" id="GO:0005975">
    <property type="term" value="P:carbohydrate metabolic process"/>
    <property type="evidence" value="ECO:0007669"/>
    <property type="project" value="InterPro"/>
</dbReference>
<organism evidence="6 7">
    <name type="scientific">Cytobacillus oceanisediminis</name>
    <dbReference type="NCBI Taxonomy" id="665099"/>
    <lineage>
        <taxon>Bacteria</taxon>
        <taxon>Bacillati</taxon>
        <taxon>Bacillota</taxon>
        <taxon>Bacilli</taxon>
        <taxon>Bacillales</taxon>
        <taxon>Bacillaceae</taxon>
        <taxon>Cytobacillus</taxon>
    </lineage>
</organism>
<dbReference type="PANTHER" id="PTHR21040:SF8">
    <property type="entry name" value="BCDNA.GH04120"/>
    <property type="match status" value="1"/>
</dbReference>
<dbReference type="GO" id="GO:0004563">
    <property type="term" value="F:beta-N-acetylhexosaminidase activity"/>
    <property type="evidence" value="ECO:0007669"/>
    <property type="project" value="UniProtKB-ARBA"/>
</dbReference>
<dbReference type="InterPro" id="IPR038901">
    <property type="entry name" value="HEXDC-like"/>
</dbReference>
<dbReference type="InterPro" id="IPR015883">
    <property type="entry name" value="Glyco_hydro_20_cat"/>
</dbReference>
<proteinExistence type="inferred from homology"/>
<evidence type="ECO:0000259" key="4">
    <source>
        <dbReference type="Pfam" id="PF00728"/>
    </source>
</evidence>
<feature type="domain" description="Glycoside hydrolase family 20 catalytic" evidence="4">
    <location>
        <begin position="88"/>
        <end position="275"/>
    </location>
</feature>
<dbReference type="SUPFAM" id="SSF51445">
    <property type="entry name" value="(Trans)glycosidases"/>
    <property type="match status" value="1"/>
</dbReference>
<keyword evidence="2 6" id="KW-0378">Hydrolase</keyword>
<dbReference type="RefSeq" id="WP_110065112.1">
    <property type="nucleotide sequence ID" value="NZ_QGTW01000006.1"/>
</dbReference>
<dbReference type="Pfam" id="PF00728">
    <property type="entry name" value="Glyco_hydro_20"/>
    <property type="match status" value="1"/>
</dbReference>
<reference evidence="6 7" key="1">
    <citation type="submission" date="2018-05" db="EMBL/GenBank/DDBJ databases">
        <title>Freshwater and sediment microbial communities from various areas in North America, analyzing microbe dynamics in response to fracking.</title>
        <authorList>
            <person name="Lamendella R."/>
        </authorList>
    </citation>
    <scope>NUCLEOTIDE SEQUENCE [LARGE SCALE GENOMIC DNA]</scope>
    <source>
        <strain evidence="6 7">15_TX</strain>
    </source>
</reference>
<sequence>MKLKFLGEMEELYQGIHELQTQLQFQVADDGFPILVEQTLENQLEVRKDGSQGLIRYANKIHFFRGLGLFIEKAMNQGYFYVNETPQFQMNGIMLDCSRNAVLKPDTVRTFLRYMAVMGLNMVMLYTEDTYTIKEDPYFGYMRGRYSESELKGLDDYAHCFGIEMIPCIQTLAHLSTYLKWSHTKDFKDTDDVLLVGHKETYSFIEKMIVSASSPFRSNRIHIGMDEAHGLGRGRFLDLHGKEERFKLMNKHLKELVKITSEYHLKPMVWSDMYFRVWSRTDAYYDLNITIPEEVLMDIPDDVQLVYWDYYNEDEDFYKSYFEKHTAFGKAPVFAGGIWTWHGPTIHYKKTFNTTNAALNMCKKQNVQEVFATLWGDDGAESNYYLGLLGMQLYAEHGYSEQLDTEKLRNRFEFCTGANYDAFLTMGNLDAHPSADWNKLIPDNPTKFLLWQDILIGLFDKHIEDLNFSSHYQSIKKEISGRLVQESNWDTLYGFMMKMCDVLCIKCDIGITISNLYKEKNMTKLKRIANEELTELNRLVKELRELHRDIWYKQNKAFGWEILDIRYGGLLARIETAQKRIMDYVLGNIDRIEELEEEKLYYDSHPMKKNIGIGKENKYTKIASVNVF</sequence>
<feature type="domain" description="Glycoside Hydrolase 20C C-terminal" evidence="5">
    <location>
        <begin position="421"/>
        <end position="608"/>
    </location>
</feature>
<protein>
    <submittedName>
        <fullName evidence="6">Glycosyl hydrolase family 20</fullName>
    </submittedName>
</protein>
<evidence type="ECO:0000259" key="5">
    <source>
        <dbReference type="Pfam" id="PF18088"/>
    </source>
</evidence>
<feature type="coiled-coil region" evidence="3">
    <location>
        <begin position="522"/>
        <end position="549"/>
    </location>
</feature>
<evidence type="ECO:0000256" key="3">
    <source>
        <dbReference type="SAM" id="Coils"/>
    </source>
</evidence>
<comment type="similarity">
    <text evidence="1">Belongs to the glycosyl hydrolase 20 family.</text>
</comment>
<dbReference type="Pfam" id="PF18088">
    <property type="entry name" value="Glyco_H_20C_C"/>
    <property type="match status" value="1"/>
</dbReference>